<evidence type="ECO:0000256" key="6">
    <source>
        <dbReference type="ARBA" id="ARBA00023194"/>
    </source>
</evidence>
<dbReference type="NCBIfam" id="TIGR01733">
    <property type="entry name" value="AA-adenyl-dom"/>
    <property type="match status" value="1"/>
</dbReference>
<dbReference type="InterPro" id="IPR010071">
    <property type="entry name" value="AA_adenyl_dom"/>
</dbReference>
<keyword evidence="5" id="KW-0677">Repeat</keyword>
<dbReference type="InterPro" id="IPR020845">
    <property type="entry name" value="AMP-binding_CS"/>
</dbReference>
<evidence type="ECO:0000256" key="1">
    <source>
        <dbReference type="ARBA" id="ARBA00001957"/>
    </source>
</evidence>
<sequence>MKDLQERIKSLSPEQRKVFEAQLKKMGIELPQEQKEEETIPPRGHDRPSPLSYDQERLWFFQQMEPDKSTYNVYTALRFHGILHIEALERAFNTIVARHEAWRTTFRMQEGQVVQIVQPKVEIKLTVIDLRHLPAAEREEAMEAEKFRESNRLFDLENGPLLRAMLIRMSDTDTVFVFSVHHIVMDRVTFSMFFHELKVNYTAYLNGEEPEHAPLPIQYADYAEHQRQTIQGAELEKQLSYWRKHLEGASLVLDLPTDYPRQADQDYKGARHNFVIPQELFNRLKALARQENATANMIAMAAFKVLLYRYTGQPDIIVGTPLANRDKVETENIFGYFLTTIPLRTEITGDLSFREVLRRVKNTSFGAYDYKTTPFGLILDDIKPERDASRNPIYQAVFVYVDVPEEKFTLPGIEVDGEWIDNQTAKYDLTLAIVENDGGLSLFEYRADLFEHSTIVRMADHYMNLLHEIVEQPDLKISELAMMSAAERKQLFGEWQESGAQEVSPALHQLFEQRVKASPDRVAVTYENRALTYAELNARANRLAHHLRRSGVGPETLVGLCVERSERMVVSILGILKAGGAYVPLDPTYPSDRIAFMLEDSQAAVLVTEEGLLDNLPPHSAKVVCLDRDAAEIAAESAEDLASGADGDTLAYVIYTSGSTGTPKGVLVPHRNVIRLFGETEHLYRFQEQDVWTMFHSYAFDFSVWELWGGLLYGGKLVVVPYLISREPDAFYELLVREGVTVLNQTPSAFRQLTHAEERVGQSPDLRLRYVIFGGEALEIQGLSSWFDRHGDSKPQLVNMYGITETTVHVTYRPLYRDDLNSSASVIGRPIGDLQVFLFDAYGQPVPIGVPGEICVGGAGLARGYLNRAELTSERFVQKEIDGKTVRLYRSGDLGRYLSSGELEYLGRIDQQVKIRGFRIELGEIEAVVAKHPDVRAAVVIDREDEPGHKRLVGYVVPKAEGSITSADLRHFLKERLPEYMVPALFVLVDQIELTANGKVDRKKLPAPDLQSLTATDAMPTNEVEAVLSTIFAEVLRLEQVGIYDNFFDLGGDSILSIQIITRAGQAGLRLTPKDMFKYQTIAELAAVAGKAAVVQSEQGVVTGSAPLTPMQHWLLDQNLPEPHYWNMPFLLEVRQRVDLDLLKESLHELMKHHDALRMRFVREEDGWTQYNADLSDDVPFVSIDLSHLPQEQHASALEEAATELQASLSLTDGPLVRFAYFDFGPAHTGRLLFALHHIVIDGISWRLLIEDVRTVYTQLVSGQKVSLPPKTTSYRYWAERLHEYAQSERAMQEAPYWLDERWQQVKGLPTDLAGENVESSVNNVYVTLSKAETQQLLQEVPKAYHTQINDVLLTALAKSFANWTQERRLLVNIEAHGREDLMEDVDHSRTVGFFTSIYPVLVDLGLDKHPGEQLKRVKEQLRAIPNKGIGYGVLRRLCKQGDVAQRLQALPQADVSFNYLGQFDQQVSGDALFGFAKEAIGSPRALSGSRPHSLQLSATVINGELEVCWEFSTSIHHRETVERVAQDFVDELRALIQHCLDPNAGGFTPSDFPEANINQQDLDKFLSTLGKLGGAQ</sequence>
<evidence type="ECO:0000313" key="10">
    <source>
        <dbReference type="Proteomes" id="UP001597343"/>
    </source>
</evidence>
<dbReference type="InterPro" id="IPR036736">
    <property type="entry name" value="ACP-like_sf"/>
</dbReference>
<dbReference type="Pfam" id="PF13193">
    <property type="entry name" value="AMP-binding_C"/>
    <property type="match status" value="1"/>
</dbReference>
<dbReference type="CDD" id="cd19534">
    <property type="entry name" value="E_NRPS"/>
    <property type="match status" value="1"/>
</dbReference>
<dbReference type="Gene3D" id="3.40.50.980">
    <property type="match status" value="2"/>
</dbReference>
<dbReference type="Gene3D" id="3.30.559.30">
    <property type="entry name" value="Nonribosomal peptide synthetase, condensation domain"/>
    <property type="match status" value="2"/>
</dbReference>
<keyword evidence="3" id="KW-0596">Phosphopantetheine</keyword>
<comment type="cofactor">
    <cofactor evidence="1">
        <name>pantetheine 4'-phosphate</name>
        <dbReference type="ChEBI" id="CHEBI:47942"/>
    </cofactor>
</comment>
<feature type="domain" description="Carrier" evidence="8">
    <location>
        <begin position="1019"/>
        <end position="1093"/>
    </location>
</feature>
<evidence type="ECO:0000256" key="7">
    <source>
        <dbReference type="SAM" id="MobiDB-lite"/>
    </source>
</evidence>
<reference evidence="10" key="1">
    <citation type="journal article" date="2019" name="Int. J. Syst. Evol. Microbiol.">
        <title>The Global Catalogue of Microorganisms (GCM) 10K type strain sequencing project: providing services to taxonomists for standard genome sequencing and annotation.</title>
        <authorList>
            <consortium name="The Broad Institute Genomics Platform"/>
            <consortium name="The Broad Institute Genome Sequencing Center for Infectious Disease"/>
            <person name="Wu L."/>
            <person name="Ma J."/>
        </authorList>
    </citation>
    <scope>NUCLEOTIDE SEQUENCE [LARGE SCALE GENOMIC DNA]</scope>
    <source>
        <strain evidence="10">CGMCC 1.13574</strain>
    </source>
</reference>
<dbReference type="PROSITE" id="PS50075">
    <property type="entry name" value="CARRIER"/>
    <property type="match status" value="1"/>
</dbReference>
<dbReference type="InterPro" id="IPR025110">
    <property type="entry name" value="AMP-bd_C"/>
</dbReference>
<dbReference type="PANTHER" id="PTHR45527">
    <property type="entry name" value="NONRIBOSOMAL PEPTIDE SYNTHETASE"/>
    <property type="match status" value="1"/>
</dbReference>
<feature type="region of interest" description="Disordered" evidence="7">
    <location>
        <begin position="27"/>
        <end position="49"/>
    </location>
</feature>
<dbReference type="Gene3D" id="3.30.559.10">
    <property type="entry name" value="Chloramphenicol acetyltransferase-like domain"/>
    <property type="match status" value="2"/>
</dbReference>
<dbReference type="InterPro" id="IPR010060">
    <property type="entry name" value="NRPS_synth"/>
</dbReference>
<dbReference type="EMBL" id="JBHUIO010000002">
    <property type="protein sequence ID" value="MFD2169294.1"/>
    <property type="molecule type" value="Genomic_DNA"/>
</dbReference>
<dbReference type="InterPro" id="IPR045851">
    <property type="entry name" value="AMP-bd_C_sf"/>
</dbReference>
<dbReference type="InterPro" id="IPR020806">
    <property type="entry name" value="PKS_PP-bd"/>
</dbReference>
<dbReference type="SUPFAM" id="SSF47336">
    <property type="entry name" value="ACP-like"/>
    <property type="match status" value="1"/>
</dbReference>
<dbReference type="Pfam" id="PF00501">
    <property type="entry name" value="AMP-binding"/>
    <property type="match status" value="1"/>
</dbReference>
<dbReference type="PANTHER" id="PTHR45527:SF14">
    <property type="entry name" value="PLIPASTATIN SYNTHASE SUBUNIT B"/>
    <property type="match status" value="1"/>
</dbReference>
<dbReference type="NCBIfam" id="TIGR01720">
    <property type="entry name" value="NRPS-para261"/>
    <property type="match status" value="1"/>
</dbReference>
<comment type="caution">
    <text evidence="9">The sequence shown here is derived from an EMBL/GenBank/DDBJ whole genome shotgun (WGS) entry which is preliminary data.</text>
</comment>
<dbReference type="InterPro" id="IPR000873">
    <property type="entry name" value="AMP-dep_synth/lig_dom"/>
</dbReference>
<evidence type="ECO:0000256" key="3">
    <source>
        <dbReference type="ARBA" id="ARBA00022450"/>
    </source>
</evidence>
<keyword evidence="4" id="KW-0597">Phosphoprotein</keyword>
<dbReference type="SUPFAM" id="SSF52777">
    <property type="entry name" value="CoA-dependent acyltransferases"/>
    <property type="match status" value="4"/>
</dbReference>
<keyword evidence="6" id="KW-0045">Antibiotic biosynthesis</keyword>
<comment type="similarity">
    <text evidence="2">Belongs to the ATP-dependent AMP-binding enzyme family.</text>
</comment>
<dbReference type="InterPro" id="IPR023213">
    <property type="entry name" value="CAT-like_dom_sf"/>
</dbReference>
<dbReference type="InterPro" id="IPR001242">
    <property type="entry name" value="Condensation_dom"/>
</dbReference>
<evidence type="ECO:0000256" key="2">
    <source>
        <dbReference type="ARBA" id="ARBA00006432"/>
    </source>
</evidence>
<evidence type="ECO:0000313" key="9">
    <source>
        <dbReference type="EMBL" id="MFD2169294.1"/>
    </source>
</evidence>
<dbReference type="Gene3D" id="1.10.1200.10">
    <property type="entry name" value="ACP-like"/>
    <property type="match status" value="1"/>
</dbReference>
<name>A0ABW4ZUG3_9BACL</name>
<dbReference type="Pfam" id="PF00668">
    <property type="entry name" value="Condensation"/>
    <property type="match status" value="2"/>
</dbReference>
<keyword evidence="10" id="KW-1185">Reference proteome</keyword>
<protein>
    <submittedName>
        <fullName evidence="9">Amino acid adenylation domain-containing protein</fullName>
    </submittedName>
</protein>
<dbReference type="InterPro" id="IPR009081">
    <property type="entry name" value="PP-bd_ACP"/>
</dbReference>
<dbReference type="PROSITE" id="PS00455">
    <property type="entry name" value="AMP_BINDING"/>
    <property type="match status" value="1"/>
</dbReference>
<dbReference type="CDD" id="cd19531">
    <property type="entry name" value="LCL_NRPS-like"/>
    <property type="match status" value="1"/>
</dbReference>
<evidence type="ECO:0000256" key="5">
    <source>
        <dbReference type="ARBA" id="ARBA00022737"/>
    </source>
</evidence>
<dbReference type="SUPFAM" id="SSF56801">
    <property type="entry name" value="Acetyl-CoA synthetase-like"/>
    <property type="match status" value="1"/>
</dbReference>
<evidence type="ECO:0000259" key="8">
    <source>
        <dbReference type="PROSITE" id="PS50075"/>
    </source>
</evidence>
<dbReference type="Proteomes" id="UP001597343">
    <property type="component" value="Unassembled WGS sequence"/>
</dbReference>
<dbReference type="PROSITE" id="PS00012">
    <property type="entry name" value="PHOSPHOPANTETHEINE"/>
    <property type="match status" value="1"/>
</dbReference>
<gene>
    <name evidence="9" type="ORF">ACFSOY_04570</name>
</gene>
<dbReference type="Gene3D" id="2.30.38.10">
    <property type="entry name" value="Luciferase, Domain 3"/>
    <property type="match status" value="1"/>
</dbReference>
<proteinExistence type="inferred from homology"/>
<dbReference type="Gene3D" id="3.30.300.30">
    <property type="match status" value="1"/>
</dbReference>
<dbReference type="SMART" id="SM00823">
    <property type="entry name" value="PKS_PP"/>
    <property type="match status" value="1"/>
</dbReference>
<evidence type="ECO:0000256" key="4">
    <source>
        <dbReference type="ARBA" id="ARBA00022553"/>
    </source>
</evidence>
<organism evidence="9 10">
    <name type="scientific">Tumebacillus lipolyticus</name>
    <dbReference type="NCBI Taxonomy" id="1280370"/>
    <lineage>
        <taxon>Bacteria</taxon>
        <taxon>Bacillati</taxon>
        <taxon>Bacillota</taxon>
        <taxon>Bacilli</taxon>
        <taxon>Bacillales</taxon>
        <taxon>Alicyclobacillaceae</taxon>
        <taxon>Tumebacillus</taxon>
    </lineage>
</organism>
<dbReference type="Pfam" id="PF00550">
    <property type="entry name" value="PP-binding"/>
    <property type="match status" value="1"/>
</dbReference>
<dbReference type="CDD" id="cd17643">
    <property type="entry name" value="A_NRPS_Cytc1-like"/>
    <property type="match status" value="1"/>
</dbReference>
<accession>A0ABW4ZUG3</accession>
<dbReference type="InterPro" id="IPR006162">
    <property type="entry name" value="Ppantetheine_attach_site"/>
</dbReference>
<feature type="compositionally biased region" description="Basic and acidic residues" evidence="7">
    <location>
        <begin position="27"/>
        <end position="48"/>
    </location>
</feature>